<name>A0A4R3Y3K2_9PAST</name>
<evidence type="ECO:0000256" key="1">
    <source>
        <dbReference type="ARBA" id="ARBA00004370"/>
    </source>
</evidence>
<evidence type="ECO:0000256" key="9">
    <source>
        <dbReference type="ARBA" id="ARBA00022960"/>
    </source>
</evidence>
<evidence type="ECO:0000256" key="3">
    <source>
        <dbReference type="ARBA" id="ARBA00022519"/>
    </source>
</evidence>
<accession>A0A4R3Y3K2</accession>
<reference evidence="19 21" key="1">
    <citation type="submission" date="2019-03" db="EMBL/GenBank/DDBJ databases">
        <title>Genomic Encyclopedia of Type Strains, Phase IV (KMG-IV): sequencing the most valuable type-strain genomes for metagenomic binning, comparative biology and taxonomic classification.</title>
        <authorList>
            <person name="Goeker M."/>
        </authorList>
    </citation>
    <scope>NUCLEOTIDE SEQUENCE [LARGE SCALE GENOMIC DNA]</scope>
    <source>
        <strain evidence="19 21">DSM 28140</strain>
    </source>
</reference>
<evidence type="ECO:0000313" key="19">
    <source>
        <dbReference type="EMBL" id="TCV85318.1"/>
    </source>
</evidence>
<protein>
    <recommendedName>
        <fullName evidence="16">Peptidoglycan D,D-transpeptidase FtsI</fullName>
        <ecNumber evidence="16">3.4.16.4</ecNumber>
    </recommendedName>
    <alternativeName>
        <fullName evidence="16">Penicillin-binding protein 3</fullName>
        <shortName evidence="16">PBP-3</shortName>
    </alternativeName>
</protein>
<dbReference type="Proteomes" id="UP000294619">
    <property type="component" value="Unassembled WGS sequence"/>
</dbReference>
<dbReference type="PANTHER" id="PTHR30627:SF1">
    <property type="entry name" value="PEPTIDOGLYCAN D,D-TRANSPEPTIDASE FTSI"/>
    <property type="match status" value="1"/>
</dbReference>
<evidence type="ECO:0000256" key="16">
    <source>
        <dbReference type="HAMAP-Rule" id="MF_02080"/>
    </source>
</evidence>
<keyword evidence="14 16" id="KW-0131">Cell cycle</keyword>
<dbReference type="GO" id="GO:0008955">
    <property type="term" value="F:peptidoglycan glycosyltransferase activity"/>
    <property type="evidence" value="ECO:0007669"/>
    <property type="project" value="InterPro"/>
</dbReference>
<dbReference type="UniPathway" id="UPA00219"/>
<evidence type="ECO:0000256" key="8">
    <source>
        <dbReference type="ARBA" id="ARBA00022801"/>
    </source>
</evidence>
<dbReference type="InterPro" id="IPR036138">
    <property type="entry name" value="PBP_dimer_sf"/>
</dbReference>
<dbReference type="GO" id="GO:0009252">
    <property type="term" value="P:peptidoglycan biosynthetic process"/>
    <property type="evidence" value="ECO:0007669"/>
    <property type="project" value="UniProtKB-UniRule"/>
</dbReference>
<dbReference type="NCBIfam" id="NF011685">
    <property type="entry name" value="PRK15105.1"/>
    <property type="match status" value="1"/>
</dbReference>
<dbReference type="InterPro" id="IPR037532">
    <property type="entry name" value="FtsI_transpept"/>
</dbReference>
<evidence type="ECO:0000256" key="12">
    <source>
        <dbReference type="ARBA" id="ARBA00023136"/>
    </source>
</evidence>
<dbReference type="GO" id="GO:0009002">
    <property type="term" value="F:serine-type D-Ala-D-Ala carboxypeptidase activity"/>
    <property type="evidence" value="ECO:0007669"/>
    <property type="project" value="UniProtKB-UniRule"/>
</dbReference>
<dbReference type="InterPro" id="IPR001460">
    <property type="entry name" value="PCN-bd_Tpept"/>
</dbReference>
<evidence type="ECO:0000313" key="20">
    <source>
        <dbReference type="EMBL" id="TNG92071.1"/>
    </source>
</evidence>
<evidence type="ECO:0000256" key="14">
    <source>
        <dbReference type="ARBA" id="ARBA00023306"/>
    </source>
</evidence>
<comment type="subcellular location">
    <subcellularLocation>
        <location evidence="16">Cell inner membrane</location>
        <topology evidence="16">Single-pass membrane protein</topology>
    </subcellularLocation>
    <subcellularLocation>
        <location evidence="1">Membrane</location>
    </subcellularLocation>
</comment>
<keyword evidence="6 16" id="KW-0645">Protease</keyword>
<keyword evidence="8 16" id="KW-0378">Hydrolase</keyword>
<dbReference type="GO" id="GO:0005886">
    <property type="term" value="C:plasma membrane"/>
    <property type="evidence" value="ECO:0007669"/>
    <property type="project" value="UniProtKB-SubCell"/>
</dbReference>
<dbReference type="Gene3D" id="1.10.150.770">
    <property type="match status" value="1"/>
</dbReference>
<dbReference type="PANTHER" id="PTHR30627">
    <property type="entry name" value="PEPTIDOGLYCAN D,D-TRANSPEPTIDASE"/>
    <property type="match status" value="1"/>
</dbReference>
<evidence type="ECO:0000259" key="18">
    <source>
        <dbReference type="Pfam" id="PF03717"/>
    </source>
</evidence>
<evidence type="ECO:0000256" key="7">
    <source>
        <dbReference type="ARBA" id="ARBA00022692"/>
    </source>
</evidence>
<keyword evidence="13 16" id="KW-0717">Septation</keyword>
<dbReference type="GO" id="GO:0071555">
    <property type="term" value="P:cell wall organization"/>
    <property type="evidence" value="ECO:0007669"/>
    <property type="project" value="UniProtKB-KW"/>
</dbReference>
<evidence type="ECO:0000256" key="15">
    <source>
        <dbReference type="ARBA" id="ARBA00023316"/>
    </source>
</evidence>
<evidence type="ECO:0000256" key="10">
    <source>
        <dbReference type="ARBA" id="ARBA00022984"/>
    </source>
</evidence>
<dbReference type="Gene3D" id="3.30.450.330">
    <property type="match status" value="1"/>
</dbReference>
<evidence type="ECO:0000256" key="6">
    <source>
        <dbReference type="ARBA" id="ARBA00022670"/>
    </source>
</evidence>
<comment type="caution">
    <text evidence="19">The sequence shown here is derived from an EMBL/GenBank/DDBJ whole genome shotgun (WGS) entry which is preliminary data.</text>
</comment>
<dbReference type="EMBL" id="SMCP01000009">
    <property type="protein sequence ID" value="TCV85318.1"/>
    <property type="molecule type" value="Genomic_DNA"/>
</dbReference>
<dbReference type="AlphaFoldDB" id="A0A4R3Y3K2"/>
<dbReference type="Gene3D" id="3.90.1310.10">
    <property type="entry name" value="Penicillin-binding protein 2a (Domain 2)"/>
    <property type="match status" value="1"/>
</dbReference>
<feature type="active site" description="Acyl-ester intermediate" evidence="16">
    <location>
        <position position="326"/>
    </location>
</feature>
<comment type="function">
    <text evidence="16">Catalyzes cross-linking of the peptidoglycan cell wall at the division septum.</text>
</comment>
<keyword evidence="3 16" id="KW-0997">Cell inner membrane</keyword>
<keyword evidence="10 16" id="KW-0573">Peptidoglycan synthesis</keyword>
<dbReference type="GO" id="GO:0043093">
    <property type="term" value="P:FtsZ-dependent cytokinesis"/>
    <property type="evidence" value="ECO:0007669"/>
    <property type="project" value="UniProtKB-UniRule"/>
</dbReference>
<evidence type="ECO:0000256" key="5">
    <source>
        <dbReference type="ARBA" id="ARBA00022645"/>
    </source>
</evidence>
<organism evidence="19 21">
    <name type="scientific">Testudinibacter aquarius</name>
    <dbReference type="NCBI Taxonomy" id="1524974"/>
    <lineage>
        <taxon>Bacteria</taxon>
        <taxon>Pseudomonadati</taxon>
        <taxon>Pseudomonadota</taxon>
        <taxon>Gammaproteobacteria</taxon>
        <taxon>Pasteurellales</taxon>
        <taxon>Pasteurellaceae</taxon>
        <taxon>Testudinibacter</taxon>
    </lineage>
</organism>
<keyword evidence="12 16" id="KW-0472">Membrane</keyword>
<reference evidence="20 22" key="2">
    <citation type="submission" date="2019-05" db="EMBL/GenBank/DDBJ databases">
        <title>Pasteurellaceae isolates from reptiles.</title>
        <authorList>
            <person name="Bojesen A.M."/>
            <person name="Lund E."/>
        </authorList>
    </citation>
    <scope>NUCLEOTIDE SEQUENCE [LARGE SCALE GENOMIC DNA]</scope>
    <source>
        <strain evidence="20 22">ELNT2x</strain>
    </source>
</reference>
<proteinExistence type="inferred from homology"/>
<dbReference type="HAMAP" id="MF_02080">
    <property type="entry name" value="FtsI_transpept"/>
    <property type="match status" value="1"/>
</dbReference>
<dbReference type="Proteomes" id="UP000305526">
    <property type="component" value="Unassembled WGS sequence"/>
</dbReference>
<keyword evidence="11 16" id="KW-1133">Transmembrane helix</keyword>
<keyword evidence="7 16" id="KW-0812">Transmembrane</keyword>
<evidence type="ECO:0000256" key="4">
    <source>
        <dbReference type="ARBA" id="ARBA00022618"/>
    </source>
</evidence>
<dbReference type="InterPro" id="IPR012338">
    <property type="entry name" value="Beta-lactam/transpept-like"/>
</dbReference>
<dbReference type="RefSeq" id="WP_132967689.1">
    <property type="nucleotide sequence ID" value="NZ_LEKL01000083.1"/>
</dbReference>
<dbReference type="EC" id="3.4.16.4" evidence="16"/>
<feature type="domain" description="Penicillin-binding protein transpeptidase" evidence="17">
    <location>
        <begin position="279"/>
        <end position="573"/>
    </location>
</feature>
<dbReference type="Pfam" id="PF03717">
    <property type="entry name" value="PBP_dimer"/>
    <property type="match status" value="1"/>
</dbReference>
<feature type="transmembrane region" description="Helical" evidence="16">
    <location>
        <begin position="41"/>
        <end position="62"/>
    </location>
</feature>
<evidence type="ECO:0000259" key="17">
    <source>
        <dbReference type="Pfam" id="PF00905"/>
    </source>
</evidence>
<dbReference type="SUPFAM" id="SSF56601">
    <property type="entry name" value="beta-lactamase/transpeptidase-like"/>
    <property type="match status" value="1"/>
</dbReference>
<dbReference type="Pfam" id="PF00905">
    <property type="entry name" value="Transpeptidase"/>
    <property type="match status" value="1"/>
</dbReference>
<dbReference type="SUPFAM" id="SSF56519">
    <property type="entry name" value="Penicillin binding protein dimerisation domain"/>
    <property type="match status" value="1"/>
</dbReference>
<evidence type="ECO:0000256" key="2">
    <source>
        <dbReference type="ARBA" id="ARBA00022475"/>
    </source>
</evidence>
<dbReference type="FunFam" id="3.40.710.10:FF:000003">
    <property type="entry name" value="Peptidoglycan D,D-transpeptidase FtsI"/>
    <property type="match status" value="1"/>
</dbReference>
<comment type="pathway">
    <text evidence="16">Cell wall biogenesis; peptidoglycan biosynthesis.</text>
</comment>
<keyword evidence="2 16" id="KW-1003">Cell membrane</keyword>
<gene>
    <name evidence="16 20" type="primary">ftsI</name>
    <name evidence="19" type="ORF">EDC16_10997</name>
    <name evidence="20" type="ORF">FHQ21_05345</name>
</gene>
<comment type="catalytic activity">
    <reaction evidence="16">
        <text>Preferential cleavage: (Ac)2-L-Lys-D-Ala-|-D-Ala. Also transpeptidation of peptidyl-alanyl moieties that are N-acyl substituents of D-alanine.</text>
        <dbReference type="EC" id="3.4.16.4"/>
    </reaction>
</comment>
<keyword evidence="5 16" id="KW-0121">Carboxypeptidase</keyword>
<dbReference type="GO" id="GO:0006508">
    <property type="term" value="P:proteolysis"/>
    <property type="evidence" value="ECO:0007669"/>
    <property type="project" value="UniProtKB-KW"/>
</dbReference>
<evidence type="ECO:0000256" key="11">
    <source>
        <dbReference type="ARBA" id="ARBA00022989"/>
    </source>
</evidence>
<sequence>MAIFNKKNDRQAAQLNSKTVAKSGTKNAVKNVAVIDTFVSWRYWTVIAVILISMASLVATAVDVQISSADKMNQEADKRSLRTQAIHSSRGMILDRNGQWLSVSVQMFSVVADPKVVFEKGSLQDQERWKALSDALGVSNKSLKDKISKNPNSRFLYLARQVTPSVANYARELKIPGVTLQTEFRRFYPKVEETAHLIGYTNIDGEGIEGIEKSFDKLLIGQDGSRTYRKDRYGNMVEAVDDTKKYDAHNVTLSIDEQLQSMVYRQIKEAVAENKAESGTAVLVDIRTGEVLAMANAPSYNPNNRTNVKADLMRNRAITDTFEPGSTVKPFVVLTALQRGIVNKNSVLNTVPFKVNGHTIRDVARYDKLSIAGILQKSSNVGVSHLALAMPPNALIDTYSKAGFGQPTNLGLIGEQRGQLQDRKRWADIERATISYGYGLTVTPLQLARAYVTLGSFGVYRPLSITKVDPPVLGTRVFSEKTTRDVVEMMETVALPGGGGIAAAVKGYRVAIKTGTAKKIENGKYVDKYIAYTAGVAPASNPRYALVVLINEPKAGKYYGGAISAPVFSKIMEHTLRSQNIKPDALSSEETAARIIRLDQQQSAVSNQSNHIN</sequence>
<dbReference type="GO" id="GO:0008360">
    <property type="term" value="P:regulation of cell shape"/>
    <property type="evidence" value="ECO:0007669"/>
    <property type="project" value="UniProtKB-KW"/>
</dbReference>
<dbReference type="GO" id="GO:0000917">
    <property type="term" value="P:division septum assembly"/>
    <property type="evidence" value="ECO:0007669"/>
    <property type="project" value="UniProtKB-KW"/>
</dbReference>
<feature type="domain" description="Penicillin-binding protein dimerisation" evidence="18">
    <location>
        <begin position="86"/>
        <end position="239"/>
    </location>
</feature>
<evidence type="ECO:0000256" key="13">
    <source>
        <dbReference type="ARBA" id="ARBA00023210"/>
    </source>
</evidence>
<dbReference type="InterPro" id="IPR005311">
    <property type="entry name" value="PBP_dimer"/>
</dbReference>
<dbReference type="InterPro" id="IPR050515">
    <property type="entry name" value="Beta-lactam/transpept"/>
</dbReference>
<keyword evidence="4 16" id="KW-0132">Cell division</keyword>
<keyword evidence="9 16" id="KW-0133">Cell shape</keyword>
<keyword evidence="15 16" id="KW-0961">Cell wall biogenesis/degradation</keyword>
<dbReference type="Gene3D" id="3.40.710.10">
    <property type="entry name" value="DD-peptidase/beta-lactamase superfamily"/>
    <property type="match status" value="1"/>
</dbReference>
<dbReference type="GO" id="GO:0008658">
    <property type="term" value="F:penicillin binding"/>
    <property type="evidence" value="ECO:0007669"/>
    <property type="project" value="InterPro"/>
</dbReference>
<evidence type="ECO:0000313" key="22">
    <source>
        <dbReference type="Proteomes" id="UP000305526"/>
    </source>
</evidence>
<evidence type="ECO:0000313" key="21">
    <source>
        <dbReference type="Proteomes" id="UP000294619"/>
    </source>
</evidence>
<comment type="similarity">
    <text evidence="16">Belongs to the transpeptidase family. FtsI subfamily.</text>
</comment>
<keyword evidence="22" id="KW-1185">Reference proteome</keyword>
<dbReference type="EMBL" id="VDGV01000039">
    <property type="protein sequence ID" value="TNG92071.1"/>
    <property type="molecule type" value="Genomic_DNA"/>
</dbReference>